<protein>
    <submittedName>
        <fullName evidence="5">GntR family transcriptional regulator</fullName>
    </submittedName>
</protein>
<dbReference type="RefSeq" id="WP_371305660.1">
    <property type="nucleotide sequence ID" value="NZ_JAWKJJ010000001.1"/>
</dbReference>
<accession>A0ABU3WW36</accession>
<dbReference type="SMART" id="SM00345">
    <property type="entry name" value="HTH_GNTR"/>
    <property type="match status" value="1"/>
</dbReference>
<reference evidence="5 6" key="1">
    <citation type="submission" date="2019-10" db="EMBL/GenBank/DDBJ databases">
        <title>Draft Genome Assembly of Rhodococcus zopfii DSM44189.</title>
        <authorList>
            <person name="Sutton J.M."/>
            <person name="Akob D.M."/>
            <person name="Bushman T.J."/>
        </authorList>
    </citation>
    <scope>NUCLEOTIDE SEQUENCE [LARGE SCALE GENOMIC DNA]</scope>
    <source>
        <strain evidence="5 6">DSM 44189</strain>
    </source>
</reference>
<keyword evidence="3" id="KW-0804">Transcription</keyword>
<dbReference type="InterPro" id="IPR036388">
    <property type="entry name" value="WH-like_DNA-bd_sf"/>
</dbReference>
<dbReference type="SMART" id="SM00866">
    <property type="entry name" value="UTRA"/>
    <property type="match status" value="1"/>
</dbReference>
<dbReference type="Proteomes" id="UP001275440">
    <property type="component" value="Unassembled WGS sequence"/>
</dbReference>
<evidence type="ECO:0000313" key="6">
    <source>
        <dbReference type="Proteomes" id="UP001275440"/>
    </source>
</evidence>
<dbReference type="Gene3D" id="3.40.1410.10">
    <property type="entry name" value="Chorismate lyase-like"/>
    <property type="match status" value="1"/>
</dbReference>
<name>A0ABU3WW36_9NOCA</name>
<dbReference type="InterPro" id="IPR036390">
    <property type="entry name" value="WH_DNA-bd_sf"/>
</dbReference>
<dbReference type="PANTHER" id="PTHR44846:SF1">
    <property type="entry name" value="MANNOSYL-D-GLYCERATE TRANSPORT_METABOLISM SYSTEM REPRESSOR MNGR-RELATED"/>
    <property type="match status" value="1"/>
</dbReference>
<dbReference type="EMBL" id="WBMO01000005">
    <property type="protein sequence ID" value="MDV2478190.1"/>
    <property type="molecule type" value="Genomic_DNA"/>
</dbReference>
<dbReference type="SUPFAM" id="SSF46785">
    <property type="entry name" value="Winged helix' DNA-binding domain"/>
    <property type="match status" value="1"/>
</dbReference>
<keyword evidence="1" id="KW-0805">Transcription regulation</keyword>
<evidence type="ECO:0000313" key="5">
    <source>
        <dbReference type="EMBL" id="MDV2478190.1"/>
    </source>
</evidence>
<dbReference type="CDD" id="cd07377">
    <property type="entry name" value="WHTH_GntR"/>
    <property type="match status" value="1"/>
</dbReference>
<evidence type="ECO:0000259" key="4">
    <source>
        <dbReference type="PROSITE" id="PS50949"/>
    </source>
</evidence>
<dbReference type="PROSITE" id="PS50949">
    <property type="entry name" value="HTH_GNTR"/>
    <property type="match status" value="1"/>
</dbReference>
<evidence type="ECO:0000256" key="3">
    <source>
        <dbReference type="ARBA" id="ARBA00023163"/>
    </source>
</evidence>
<feature type="domain" description="HTH gntR-type" evidence="4">
    <location>
        <begin position="4"/>
        <end position="70"/>
    </location>
</feature>
<gene>
    <name evidence="5" type="ORF">F8M49_27345</name>
</gene>
<proteinExistence type="predicted"/>
<dbReference type="Pfam" id="PF00392">
    <property type="entry name" value="GntR"/>
    <property type="match status" value="1"/>
</dbReference>
<dbReference type="PANTHER" id="PTHR44846">
    <property type="entry name" value="MANNOSYL-D-GLYCERATE TRANSPORT/METABOLISM SYSTEM REPRESSOR MNGR-RELATED"/>
    <property type="match status" value="1"/>
</dbReference>
<organism evidence="5 6">
    <name type="scientific">Rhodococcus zopfii</name>
    <dbReference type="NCBI Taxonomy" id="43772"/>
    <lineage>
        <taxon>Bacteria</taxon>
        <taxon>Bacillati</taxon>
        <taxon>Actinomycetota</taxon>
        <taxon>Actinomycetes</taxon>
        <taxon>Mycobacteriales</taxon>
        <taxon>Nocardiaceae</taxon>
        <taxon>Rhodococcus</taxon>
    </lineage>
</organism>
<dbReference type="InterPro" id="IPR028978">
    <property type="entry name" value="Chorismate_lyase_/UTRA_dom_sf"/>
</dbReference>
<evidence type="ECO:0000256" key="1">
    <source>
        <dbReference type="ARBA" id="ARBA00023015"/>
    </source>
</evidence>
<dbReference type="InterPro" id="IPR050679">
    <property type="entry name" value="Bact_HTH_transcr_reg"/>
</dbReference>
<dbReference type="InterPro" id="IPR011663">
    <property type="entry name" value="UTRA"/>
</dbReference>
<dbReference type="PRINTS" id="PR00035">
    <property type="entry name" value="HTHGNTR"/>
</dbReference>
<evidence type="ECO:0000256" key="2">
    <source>
        <dbReference type="ARBA" id="ARBA00023125"/>
    </source>
</evidence>
<dbReference type="Pfam" id="PF07702">
    <property type="entry name" value="UTRA"/>
    <property type="match status" value="1"/>
</dbReference>
<keyword evidence="6" id="KW-1185">Reference proteome</keyword>
<dbReference type="InterPro" id="IPR000524">
    <property type="entry name" value="Tscrpt_reg_HTH_GntR"/>
</dbReference>
<dbReference type="SUPFAM" id="SSF64288">
    <property type="entry name" value="Chorismate lyase-like"/>
    <property type="match status" value="1"/>
</dbReference>
<keyword evidence="2" id="KW-0238">DNA-binding</keyword>
<comment type="caution">
    <text evidence="5">The sequence shown here is derived from an EMBL/GenBank/DDBJ whole genome shotgun (WGS) entry which is preliminary data.</text>
</comment>
<dbReference type="Gene3D" id="1.10.10.10">
    <property type="entry name" value="Winged helix-like DNA-binding domain superfamily/Winged helix DNA-binding domain"/>
    <property type="match status" value="1"/>
</dbReference>
<sequence length="248" mass="27844">MTERTGYQDIAGRLAREIAVLEPGSKISSEHELMERFGVGRASARAAVQELERRGMVRRIRGSGTFVNRRIDYLISKDLRPSWQRTVRAVGATSRSTVLLSEVRPAPEHSARYLGVGPETPVHHMRRLRYVDDRVAALADEWVTCDVVTELGAALRIEESLDELLRQLGRVDSVRSWCRAGMELPDDDVCRALDMTTVAPVWVIESINRDADTGTAVTYSKAWMRADVIRVVMEIGDHIPCRTEEGKS</sequence>